<dbReference type="EMBL" id="JAEOAQ010000004">
    <property type="protein sequence ID" value="KAG5418684.1"/>
    <property type="molecule type" value="Genomic_DNA"/>
</dbReference>
<feature type="transmembrane region" description="Helical" evidence="1">
    <location>
        <begin position="130"/>
        <end position="152"/>
    </location>
</feature>
<dbReference type="AlphaFoldDB" id="A0A8H8DAF3"/>
<dbReference type="GeneID" id="93652031"/>
<dbReference type="RefSeq" id="XP_067547800.1">
    <property type="nucleotide sequence ID" value="XM_067692364.1"/>
</dbReference>
<name>A0A8H8DAF3_9ASCO</name>
<dbReference type="PANTHER" id="PTHR28228:SF1">
    <property type="entry name" value="SECRETORY COMPONENT PROTEIN SHR3"/>
    <property type="match status" value="1"/>
</dbReference>
<protein>
    <submittedName>
        <fullName evidence="2">SHR3</fullName>
    </submittedName>
</protein>
<dbReference type="OrthoDB" id="5229808at2759"/>
<dbReference type="InterPro" id="IPR013248">
    <property type="entry name" value="Psh3/Shr3"/>
</dbReference>
<reference evidence="2 3" key="1">
    <citation type="submission" date="2020-12" db="EMBL/GenBank/DDBJ databases">
        <title>Effect of drift, selection, and recombination on the evolution of hybrid genomes in Candida yeast pathogens.</title>
        <authorList>
            <person name="Mixao V."/>
            <person name="Ksiezopolska E."/>
            <person name="Saus E."/>
            <person name="Boekhout T."/>
            <person name="Gacser A."/>
            <person name="Gabaldon T."/>
        </authorList>
    </citation>
    <scope>NUCLEOTIDE SEQUENCE [LARGE SCALE GENOMIC DNA]</scope>
    <source>
        <strain evidence="2 3">BP57</strain>
    </source>
</reference>
<sequence>MMKYKDIVPIGTVLIIAATSFGLGAIYGNWPYDINTLWRATDPNGFSKSLVHYQTWANAPMYVHYVLHAIAFLGLVGHFIKLYKPDEDAIYFEYGSLALFMIAIVIYLTNMRTGINAAITGEWGEVDSSTGLNVIAASQVMIILVLVGVLVLQGGLYYAQWYDAELKKEFYENEAREAALAAERQAKQEEDIIAGDGGGDNVEVIAEKDGTAIDIKGKKKKKSTVKKRKYHAHVNPALFVSVAMGVAAPVLLLATPLRRKYLYADHEPIPMVYPLPNRPRDANLKGYDD</sequence>
<keyword evidence="1" id="KW-0812">Transmembrane</keyword>
<dbReference type="InterPro" id="IPR039961">
    <property type="entry name" value="Nuo9.5"/>
</dbReference>
<evidence type="ECO:0000313" key="3">
    <source>
        <dbReference type="Proteomes" id="UP000669133"/>
    </source>
</evidence>
<proteinExistence type="predicted"/>
<dbReference type="GO" id="GO:0005789">
    <property type="term" value="C:endoplasmic reticulum membrane"/>
    <property type="evidence" value="ECO:0007669"/>
    <property type="project" value="TreeGrafter"/>
</dbReference>
<dbReference type="CDD" id="cd22903">
    <property type="entry name" value="NI9M"/>
    <property type="match status" value="1"/>
</dbReference>
<evidence type="ECO:0000313" key="2">
    <source>
        <dbReference type="EMBL" id="KAG5418684.1"/>
    </source>
</evidence>
<dbReference type="GO" id="GO:0051082">
    <property type="term" value="F:unfolded protein binding"/>
    <property type="evidence" value="ECO:0007669"/>
    <property type="project" value="TreeGrafter"/>
</dbReference>
<feature type="transmembrane region" description="Helical" evidence="1">
    <location>
        <begin position="90"/>
        <end position="110"/>
    </location>
</feature>
<feature type="transmembrane region" description="Helical" evidence="1">
    <location>
        <begin position="62"/>
        <end position="83"/>
    </location>
</feature>
<feature type="transmembrane region" description="Helical" evidence="1">
    <location>
        <begin position="7"/>
        <end position="28"/>
    </location>
</feature>
<keyword evidence="1" id="KW-0472">Membrane</keyword>
<keyword evidence="1" id="KW-1133">Transmembrane helix</keyword>
<evidence type="ECO:0000256" key="1">
    <source>
        <dbReference type="SAM" id="Phobius"/>
    </source>
</evidence>
<organism evidence="2 3">
    <name type="scientific">Candida metapsilosis</name>
    <dbReference type="NCBI Taxonomy" id="273372"/>
    <lineage>
        <taxon>Eukaryota</taxon>
        <taxon>Fungi</taxon>
        <taxon>Dikarya</taxon>
        <taxon>Ascomycota</taxon>
        <taxon>Saccharomycotina</taxon>
        <taxon>Pichiomycetes</taxon>
        <taxon>Debaryomycetaceae</taxon>
        <taxon>Candida/Lodderomyces clade</taxon>
        <taxon>Candida</taxon>
    </lineage>
</organism>
<accession>A0A8H8DAF3</accession>
<gene>
    <name evidence="2" type="ORF">I9W82_003402</name>
</gene>
<dbReference type="Pfam" id="PF08229">
    <property type="entry name" value="SHR3_chaperone"/>
    <property type="match status" value="1"/>
</dbReference>
<dbReference type="GO" id="GO:0006888">
    <property type="term" value="P:endoplasmic reticulum to Golgi vesicle-mediated transport"/>
    <property type="evidence" value="ECO:0007669"/>
    <property type="project" value="TreeGrafter"/>
</dbReference>
<dbReference type="PANTHER" id="PTHR28228">
    <property type="entry name" value="SECRETORY COMPONENT PROTEIN SHR3"/>
    <property type="match status" value="1"/>
</dbReference>
<dbReference type="SMART" id="SM00786">
    <property type="entry name" value="SHR3_chaperone"/>
    <property type="match status" value="1"/>
</dbReference>
<comment type="caution">
    <text evidence="2">The sequence shown here is derived from an EMBL/GenBank/DDBJ whole genome shotgun (WGS) entry which is preliminary data.</text>
</comment>
<keyword evidence="3" id="KW-1185">Reference proteome</keyword>
<feature type="transmembrane region" description="Helical" evidence="1">
    <location>
        <begin position="230"/>
        <end position="254"/>
    </location>
</feature>
<dbReference type="Proteomes" id="UP000669133">
    <property type="component" value="Unassembled WGS sequence"/>
</dbReference>